<dbReference type="EMBL" id="VCKY01000100">
    <property type="protein sequence ID" value="TMR15458.1"/>
    <property type="molecule type" value="Genomic_DNA"/>
</dbReference>
<evidence type="ECO:0000313" key="2">
    <source>
        <dbReference type="Proteomes" id="UP000309128"/>
    </source>
</evidence>
<reference evidence="1 2" key="1">
    <citation type="submission" date="2019-05" db="EMBL/GenBank/DDBJ databases">
        <title>Draft genome sequence of Nonomuraea turkmeniaca DSM 43926.</title>
        <authorList>
            <person name="Saricaoglu S."/>
            <person name="Isik K."/>
        </authorList>
    </citation>
    <scope>NUCLEOTIDE SEQUENCE [LARGE SCALE GENOMIC DNA]</scope>
    <source>
        <strain evidence="1 2">DSM 43926</strain>
    </source>
</reference>
<proteinExistence type="predicted"/>
<accession>A0A5S4FC19</accession>
<dbReference type="AlphaFoldDB" id="A0A5S4FC19"/>
<keyword evidence="2" id="KW-1185">Reference proteome</keyword>
<gene>
    <name evidence="1" type="ORF">ETD86_27150</name>
</gene>
<organism evidence="1 2">
    <name type="scientific">Nonomuraea turkmeniaca</name>
    <dbReference type="NCBI Taxonomy" id="103838"/>
    <lineage>
        <taxon>Bacteria</taxon>
        <taxon>Bacillati</taxon>
        <taxon>Actinomycetota</taxon>
        <taxon>Actinomycetes</taxon>
        <taxon>Streptosporangiales</taxon>
        <taxon>Streptosporangiaceae</taxon>
        <taxon>Nonomuraea</taxon>
    </lineage>
</organism>
<evidence type="ECO:0000313" key="1">
    <source>
        <dbReference type="EMBL" id="TMR15458.1"/>
    </source>
</evidence>
<sequence>MNTQEATLVRVPHPAAGDDRAVDRVREVVLGDVGVPVAAGTSQPRDSLVTTSCSVAIHP</sequence>
<dbReference type="RefSeq" id="WP_138668989.1">
    <property type="nucleotide sequence ID" value="NZ_VCKY01000100.1"/>
</dbReference>
<protein>
    <submittedName>
        <fullName evidence="1">Uncharacterized protein</fullName>
    </submittedName>
</protein>
<comment type="caution">
    <text evidence="1">The sequence shown here is derived from an EMBL/GenBank/DDBJ whole genome shotgun (WGS) entry which is preliminary data.</text>
</comment>
<dbReference type="Proteomes" id="UP000309128">
    <property type="component" value="Unassembled WGS sequence"/>
</dbReference>
<name>A0A5S4FC19_9ACTN</name>